<evidence type="ECO:0000313" key="1">
    <source>
        <dbReference type="EMBL" id="VDM28516.1"/>
    </source>
</evidence>
<reference evidence="3" key="1">
    <citation type="submission" date="2016-06" db="UniProtKB">
        <authorList>
            <consortium name="WormBaseParasite"/>
        </authorList>
    </citation>
    <scope>IDENTIFICATION</scope>
</reference>
<gene>
    <name evidence="1" type="ORF">TCNE_LOCUS2799</name>
</gene>
<dbReference type="WBParaSite" id="TCNE_0000279901-mRNA-1">
    <property type="protein sequence ID" value="TCNE_0000279901-mRNA-1"/>
    <property type="gene ID" value="TCNE_0000279901"/>
</dbReference>
<accession>A0A183U2S9</accession>
<organism evidence="2 3">
    <name type="scientific">Toxocara canis</name>
    <name type="common">Canine roundworm</name>
    <dbReference type="NCBI Taxonomy" id="6265"/>
    <lineage>
        <taxon>Eukaryota</taxon>
        <taxon>Metazoa</taxon>
        <taxon>Ecdysozoa</taxon>
        <taxon>Nematoda</taxon>
        <taxon>Chromadorea</taxon>
        <taxon>Rhabditida</taxon>
        <taxon>Spirurina</taxon>
        <taxon>Ascaridomorpha</taxon>
        <taxon>Ascaridoidea</taxon>
        <taxon>Toxocaridae</taxon>
        <taxon>Toxocara</taxon>
    </lineage>
</organism>
<reference evidence="1 2" key="2">
    <citation type="submission" date="2018-11" db="EMBL/GenBank/DDBJ databases">
        <authorList>
            <consortium name="Pathogen Informatics"/>
        </authorList>
    </citation>
    <scope>NUCLEOTIDE SEQUENCE [LARGE SCALE GENOMIC DNA]</scope>
</reference>
<sequence>MDMIEWDQCVRQLGVVQCGQNAYRNRCDRVGSARLSEWVSSSGINALVRIAVMEWDRCACPNGCNAVWSILLSEWV</sequence>
<protein>
    <submittedName>
        <fullName evidence="3">Transposase</fullName>
    </submittedName>
</protein>
<keyword evidence="2" id="KW-1185">Reference proteome</keyword>
<dbReference type="Proteomes" id="UP000050794">
    <property type="component" value="Unassembled WGS sequence"/>
</dbReference>
<dbReference type="AlphaFoldDB" id="A0A183U2S9"/>
<evidence type="ECO:0000313" key="3">
    <source>
        <dbReference type="WBParaSite" id="TCNE_0000279901-mRNA-1"/>
    </source>
</evidence>
<dbReference type="EMBL" id="UYWY01003070">
    <property type="protein sequence ID" value="VDM28516.1"/>
    <property type="molecule type" value="Genomic_DNA"/>
</dbReference>
<name>A0A183U2S9_TOXCA</name>
<proteinExistence type="predicted"/>
<evidence type="ECO:0000313" key="2">
    <source>
        <dbReference type="Proteomes" id="UP000050794"/>
    </source>
</evidence>